<reference evidence="2" key="2">
    <citation type="submission" date="2023-05" db="EMBL/GenBank/DDBJ databases">
        <authorList>
            <consortium name="Lawrence Berkeley National Laboratory"/>
            <person name="Steindorff A."/>
            <person name="Hensen N."/>
            <person name="Bonometti L."/>
            <person name="Westerberg I."/>
            <person name="Brannstrom I.O."/>
            <person name="Guillou S."/>
            <person name="Cros-Aarteil S."/>
            <person name="Calhoun S."/>
            <person name="Haridas S."/>
            <person name="Kuo A."/>
            <person name="Mondo S."/>
            <person name="Pangilinan J."/>
            <person name="Riley R."/>
            <person name="Labutti K."/>
            <person name="Andreopoulos B."/>
            <person name="Lipzen A."/>
            <person name="Chen C."/>
            <person name="Yanf M."/>
            <person name="Daum C."/>
            <person name="Ng V."/>
            <person name="Clum A."/>
            <person name="Ohm R."/>
            <person name="Martin F."/>
            <person name="Silar P."/>
            <person name="Natvig D."/>
            <person name="Lalanne C."/>
            <person name="Gautier V."/>
            <person name="Ament-Velasquez S.L."/>
            <person name="Kruys A."/>
            <person name="Hutchinson M.I."/>
            <person name="Powell A.J."/>
            <person name="Barry K."/>
            <person name="Miller A.N."/>
            <person name="Grigoriev I.V."/>
            <person name="Debuchy R."/>
            <person name="Gladieux P."/>
            <person name="Thoren M.H."/>
            <person name="Johannesson H."/>
        </authorList>
    </citation>
    <scope>NUCLEOTIDE SEQUENCE</scope>
    <source>
        <strain evidence="2">CBS 123565</strain>
    </source>
</reference>
<reference evidence="2" key="1">
    <citation type="journal article" date="2023" name="Mol. Phylogenet. Evol.">
        <title>Genome-scale phylogeny and comparative genomics of the fungal order Sordariales.</title>
        <authorList>
            <person name="Hensen N."/>
            <person name="Bonometti L."/>
            <person name="Westerberg I."/>
            <person name="Brannstrom I.O."/>
            <person name="Guillou S."/>
            <person name="Cros-Aarteil S."/>
            <person name="Calhoun S."/>
            <person name="Haridas S."/>
            <person name="Kuo A."/>
            <person name="Mondo S."/>
            <person name="Pangilinan J."/>
            <person name="Riley R."/>
            <person name="LaButti K."/>
            <person name="Andreopoulos B."/>
            <person name="Lipzen A."/>
            <person name="Chen C."/>
            <person name="Yan M."/>
            <person name="Daum C."/>
            <person name="Ng V."/>
            <person name="Clum A."/>
            <person name="Steindorff A."/>
            <person name="Ohm R.A."/>
            <person name="Martin F."/>
            <person name="Silar P."/>
            <person name="Natvig D.O."/>
            <person name="Lalanne C."/>
            <person name="Gautier V."/>
            <person name="Ament-Velasquez S.L."/>
            <person name="Kruys A."/>
            <person name="Hutchinson M.I."/>
            <person name="Powell A.J."/>
            <person name="Barry K."/>
            <person name="Miller A.N."/>
            <person name="Grigoriev I.V."/>
            <person name="Debuchy R."/>
            <person name="Gladieux P."/>
            <person name="Hiltunen Thoren M."/>
            <person name="Johannesson H."/>
        </authorList>
    </citation>
    <scope>NUCLEOTIDE SEQUENCE</scope>
    <source>
        <strain evidence="2">CBS 123565</strain>
    </source>
</reference>
<dbReference type="Proteomes" id="UP001304895">
    <property type="component" value="Unassembled WGS sequence"/>
</dbReference>
<comment type="caution">
    <text evidence="2">The sequence shown here is derived from an EMBL/GenBank/DDBJ whole genome shotgun (WGS) entry which is preliminary data.</text>
</comment>
<evidence type="ECO:0000256" key="1">
    <source>
        <dbReference type="SAM" id="Phobius"/>
    </source>
</evidence>
<name>A0AAN6UH74_9PEZI</name>
<keyword evidence="3" id="KW-1185">Reference proteome</keyword>
<feature type="transmembrane region" description="Helical" evidence="1">
    <location>
        <begin position="150"/>
        <end position="170"/>
    </location>
</feature>
<dbReference type="EMBL" id="MU853414">
    <property type="protein sequence ID" value="KAK4132978.1"/>
    <property type="molecule type" value="Genomic_DNA"/>
</dbReference>
<accession>A0AAN6UH74</accession>
<sequence length="177" mass="19177">MDNNGSVPSHLLTSYFTILRLPANLPSCIQSLGSCIACHSHSQIIIRPSDMAKEGGLVPDHFVSFVGQKGRGGVELDTKMSRVIKLMTSCMRERMGRNCHPTDVVTEEAAAPRMHTFPSAGTGVMCFLVWGCCAGCCLCSLAGRRGAEHVHAWIHYFYAVLGLVPVRCVALRGSERG</sequence>
<proteinExistence type="predicted"/>
<gene>
    <name evidence="2" type="ORF">BT67DRAFT_67587</name>
</gene>
<keyword evidence="1" id="KW-0812">Transmembrane</keyword>
<keyword evidence="1" id="KW-1133">Transmembrane helix</keyword>
<organism evidence="2 3">
    <name type="scientific">Trichocladium antarcticum</name>
    <dbReference type="NCBI Taxonomy" id="1450529"/>
    <lineage>
        <taxon>Eukaryota</taxon>
        <taxon>Fungi</taxon>
        <taxon>Dikarya</taxon>
        <taxon>Ascomycota</taxon>
        <taxon>Pezizomycotina</taxon>
        <taxon>Sordariomycetes</taxon>
        <taxon>Sordariomycetidae</taxon>
        <taxon>Sordariales</taxon>
        <taxon>Chaetomiaceae</taxon>
        <taxon>Trichocladium</taxon>
    </lineage>
</organism>
<protein>
    <submittedName>
        <fullName evidence="2">Uncharacterized protein</fullName>
    </submittedName>
</protein>
<evidence type="ECO:0000313" key="3">
    <source>
        <dbReference type="Proteomes" id="UP001304895"/>
    </source>
</evidence>
<keyword evidence="1" id="KW-0472">Membrane</keyword>
<feature type="transmembrane region" description="Helical" evidence="1">
    <location>
        <begin position="123"/>
        <end position="144"/>
    </location>
</feature>
<evidence type="ECO:0000313" key="2">
    <source>
        <dbReference type="EMBL" id="KAK4132978.1"/>
    </source>
</evidence>
<dbReference type="AlphaFoldDB" id="A0AAN6UH74"/>